<dbReference type="PIRSF" id="PIRSF006615">
    <property type="entry name" value="Zn_crbxpep_Taq"/>
    <property type="match status" value="1"/>
</dbReference>
<evidence type="ECO:0000313" key="4">
    <source>
        <dbReference type="EMBL" id="TDL83535.1"/>
    </source>
</evidence>
<dbReference type="CDD" id="cd06460">
    <property type="entry name" value="M32_Taq"/>
    <property type="match status" value="1"/>
</dbReference>
<dbReference type="GO" id="GO:0046872">
    <property type="term" value="F:metal ion binding"/>
    <property type="evidence" value="ECO:0007669"/>
    <property type="project" value="UniProtKB-KW"/>
</dbReference>
<dbReference type="GO" id="GO:0004181">
    <property type="term" value="F:metallocarboxypeptidase activity"/>
    <property type="evidence" value="ECO:0007669"/>
    <property type="project" value="UniProtKB-UniRule"/>
</dbReference>
<comment type="caution">
    <text evidence="4">The sequence shown here is derived from an EMBL/GenBank/DDBJ whole genome shotgun (WGS) entry which is preliminary data.</text>
</comment>
<feature type="binding site" evidence="2">
    <location>
        <position position="255"/>
    </location>
    <ligand>
        <name>Zn(2+)</name>
        <dbReference type="ChEBI" id="CHEBI:29105"/>
        <note>catalytic</note>
    </ligand>
</feature>
<dbReference type="PANTHER" id="PTHR34217:SF1">
    <property type="entry name" value="CARBOXYPEPTIDASE 1"/>
    <property type="match status" value="1"/>
</dbReference>
<keyword evidence="5" id="KW-1185">Reference proteome</keyword>
<keyword evidence="1 4" id="KW-0121">Carboxypeptidase</keyword>
<keyword evidence="2" id="KW-0862">Zinc</keyword>
<feature type="binding site" evidence="2">
    <location>
        <position position="259"/>
    </location>
    <ligand>
        <name>Zn(2+)</name>
        <dbReference type="ChEBI" id="CHEBI:29105"/>
        <note>catalytic</note>
    </ligand>
</feature>
<dbReference type="AlphaFoldDB" id="A0A4R6AJL4"/>
<evidence type="ECO:0000313" key="5">
    <source>
        <dbReference type="Proteomes" id="UP000295701"/>
    </source>
</evidence>
<organism evidence="4 5">
    <name type="scientific">Palleronia sediminis</name>
    <dbReference type="NCBI Taxonomy" id="2547833"/>
    <lineage>
        <taxon>Bacteria</taxon>
        <taxon>Pseudomonadati</taxon>
        <taxon>Pseudomonadota</taxon>
        <taxon>Alphaproteobacteria</taxon>
        <taxon>Rhodobacterales</taxon>
        <taxon>Roseobacteraceae</taxon>
        <taxon>Palleronia</taxon>
    </lineage>
</organism>
<dbReference type="PANTHER" id="PTHR34217">
    <property type="entry name" value="METAL-DEPENDENT CARBOXYPEPTIDASE"/>
    <property type="match status" value="1"/>
</dbReference>
<dbReference type="Gene3D" id="1.10.1370.30">
    <property type="match status" value="1"/>
</dbReference>
<evidence type="ECO:0000256" key="3">
    <source>
        <dbReference type="PIRSR" id="PIRSR006615-2"/>
    </source>
</evidence>
<comment type="similarity">
    <text evidence="1">Belongs to the peptidase M32 family.</text>
</comment>
<keyword evidence="1 2" id="KW-0479">Metal-binding</keyword>
<dbReference type="RefSeq" id="WP_133395488.1">
    <property type="nucleotide sequence ID" value="NZ_SNAA01000002.1"/>
</dbReference>
<comment type="cofactor">
    <cofactor evidence="2">
        <name>Zn(2+)</name>
        <dbReference type="ChEBI" id="CHEBI:29105"/>
    </cofactor>
    <text evidence="2">Binds 1 zinc ion per subunit.</text>
</comment>
<dbReference type="PROSITE" id="PS52034">
    <property type="entry name" value="PEPTIDASE_M32"/>
    <property type="match status" value="1"/>
</dbReference>
<keyword evidence="1" id="KW-0482">Metalloprotease</keyword>
<dbReference type="OrthoDB" id="9772308at2"/>
<gene>
    <name evidence="4" type="ORF">E2L08_02505</name>
</gene>
<dbReference type="InterPro" id="IPR001333">
    <property type="entry name" value="Peptidase_M32_Taq"/>
</dbReference>
<comment type="catalytic activity">
    <reaction evidence="1">
        <text>Release of a C-terminal amino acid with broad specificity, except for -Pro.</text>
        <dbReference type="EC" id="3.4.17.19"/>
    </reaction>
</comment>
<dbReference type="PRINTS" id="PR00998">
    <property type="entry name" value="CRBOXYPTASET"/>
</dbReference>
<dbReference type="GO" id="GO:0006508">
    <property type="term" value="P:proteolysis"/>
    <property type="evidence" value="ECO:0007669"/>
    <property type="project" value="UniProtKB-UniRule"/>
</dbReference>
<dbReference type="EC" id="3.4.17.19" evidence="1"/>
<feature type="active site" description="Proton donor/acceptor" evidence="3">
    <location>
        <position position="256"/>
    </location>
</feature>
<dbReference type="Pfam" id="PF02074">
    <property type="entry name" value="Peptidase_M32"/>
    <property type="match status" value="1"/>
</dbReference>
<keyword evidence="1" id="KW-0378">Hydrolase</keyword>
<protein>
    <recommendedName>
        <fullName evidence="1">Metal-dependent carboxypeptidase</fullName>
        <ecNumber evidence="1">3.4.17.19</ecNumber>
    </recommendedName>
</protein>
<keyword evidence="1" id="KW-0645">Protease</keyword>
<evidence type="ECO:0000256" key="1">
    <source>
        <dbReference type="PIRNR" id="PIRNR006615"/>
    </source>
</evidence>
<feature type="binding site" evidence="2">
    <location>
        <position position="285"/>
    </location>
    <ligand>
        <name>Zn(2+)</name>
        <dbReference type="ChEBI" id="CHEBI:29105"/>
        <note>catalytic</note>
    </ligand>
</feature>
<reference evidence="4 5" key="1">
    <citation type="submission" date="2019-03" db="EMBL/GenBank/DDBJ databases">
        <title>Primorskyibacter sp. SS33 isolated from sediments.</title>
        <authorList>
            <person name="Xunke S."/>
        </authorList>
    </citation>
    <scope>NUCLEOTIDE SEQUENCE [LARGE SCALE GENOMIC DNA]</scope>
    <source>
        <strain evidence="4 5">SS33</strain>
    </source>
</reference>
<proteinExistence type="inferred from homology"/>
<dbReference type="EMBL" id="SNAA01000002">
    <property type="protein sequence ID" value="TDL83535.1"/>
    <property type="molecule type" value="Genomic_DNA"/>
</dbReference>
<sequence>MSTYDDLMAFQRETEALGQIAGRLGWDQETVMPRGAAEQRGEEMAAIEGVIHARRTDPRIGDWLDAAAPEDAVATANLRHIARSYRRATRVPARLAAELARTTSIAQGKWAAARAADDFAAFAPVLGRVVALKCEEAECIADGRDPYDALLDDYEPGATSATLGAMFDALRPRLIALRDRALGSDRQPPRLEGSFDPDTQMRLAERLALGFGYDLDRGRIDRAVHPFSSGSGADVRITTRTEALDPFNCLYSTIHEVGHAAYEQGIDPDYLFTPLGAGVSMGVHESQSRLYENQIGRSRAFTGWLHGEMTRAFGDTGLDADGFYGAVNRLHRGFIRTEADEVQYNLHVMLRFDLERDMIAGRLDPADLDEAWNARFQSDFGYPVDRPAHGCLQDVHWSVGLFGYFPTYTLGNVYAGCLMAALRRDLPDLDRALARGDTSPATGWLRENVQRHGGLYAPRDLIARACKAEPDEGPLLDYLKAKFGAIYGF</sequence>
<dbReference type="SUPFAM" id="SSF55486">
    <property type="entry name" value="Metalloproteases ('zincins'), catalytic domain"/>
    <property type="match status" value="1"/>
</dbReference>
<accession>A0A4R6AJL4</accession>
<evidence type="ECO:0000256" key="2">
    <source>
        <dbReference type="PIRSR" id="PIRSR006615-1"/>
    </source>
</evidence>
<comment type="function">
    <text evidence="1">Broad specificity carboxypetidase that releases amino acids sequentially from the C-terminus, including neutral, aromatic, polar and basic residues.</text>
</comment>
<dbReference type="Proteomes" id="UP000295701">
    <property type="component" value="Unassembled WGS sequence"/>
</dbReference>
<name>A0A4R6AJL4_9RHOB</name>